<evidence type="ECO:0008006" key="3">
    <source>
        <dbReference type="Google" id="ProtNLM"/>
    </source>
</evidence>
<name>A0AAV6VQI7_9ARAC</name>
<gene>
    <name evidence="1" type="ORF">JTE90_015125</name>
</gene>
<keyword evidence="2" id="KW-1185">Reference proteome</keyword>
<comment type="caution">
    <text evidence="1">The sequence shown here is derived from an EMBL/GenBank/DDBJ whole genome shotgun (WGS) entry which is preliminary data.</text>
</comment>
<dbReference type="Proteomes" id="UP000827092">
    <property type="component" value="Unassembled WGS sequence"/>
</dbReference>
<reference evidence="1 2" key="1">
    <citation type="journal article" date="2022" name="Nat. Ecol. Evol.">
        <title>A masculinizing supergene underlies an exaggerated male reproductive morph in a spider.</title>
        <authorList>
            <person name="Hendrickx F."/>
            <person name="De Corte Z."/>
            <person name="Sonet G."/>
            <person name="Van Belleghem S.M."/>
            <person name="Kostlbacher S."/>
            <person name="Vangestel C."/>
        </authorList>
    </citation>
    <scope>NUCLEOTIDE SEQUENCE [LARGE SCALE GENOMIC DNA]</scope>
    <source>
        <strain evidence="1">W744_W776</strain>
    </source>
</reference>
<evidence type="ECO:0000313" key="1">
    <source>
        <dbReference type="EMBL" id="KAG8198915.1"/>
    </source>
</evidence>
<organism evidence="1 2">
    <name type="scientific">Oedothorax gibbosus</name>
    <dbReference type="NCBI Taxonomy" id="931172"/>
    <lineage>
        <taxon>Eukaryota</taxon>
        <taxon>Metazoa</taxon>
        <taxon>Ecdysozoa</taxon>
        <taxon>Arthropoda</taxon>
        <taxon>Chelicerata</taxon>
        <taxon>Arachnida</taxon>
        <taxon>Araneae</taxon>
        <taxon>Araneomorphae</taxon>
        <taxon>Entelegynae</taxon>
        <taxon>Araneoidea</taxon>
        <taxon>Linyphiidae</taxon>
        <taxon>Erigoninae</taxon>
        <taxon>Oedothorax</taxon>
    </lineage>
</organism>
<accession>A0AAV6VQI7</accession>
<proteinExistence type="predicted"/>
<protein>
    <recommendedName>
        <fullName evidence="3">KRAB-A domain-containing protein 2</fullName>
    </recommendedName>
</protein>
<dbReference type="AlphaFoldDB" id="A0AAV6VQI7"/>
<evidence type="ECO:0000313" key="2">
    <source>
        <dbReference type="Proteomes" id="UP000827092"/>
    </source>
</evidence>
<dbReference type="EMBL" id="JAFNEN010000034">
    <property type="protein sequence ID" value="KAG8198915.1"/>
    <property type="molecule type" value="Genomic_DNA"/>
</dbReference>
<sequence>MAALTALLQEKARNTLLYSKDKYYALLAEVKQAKVRHRKESVDYRRLKKYDVLNVNGEERLIVPLTGDNSMVLYYVHVDELFDILHHTHLVLGHRGRDSMERELQTMYKNVTKEVMMLYLRFQLATYDGPAFAMKIKFMNALNTLLQEKANNTHLLTKEKYCAVVEEVKQAKVKPRKETVDYRRLKKYDVVNINGQERLIAPLTLDSSVLLYYVHTEELFDIVHSTHLATGHRGRTRMEKELKAKYRNVTTEVIMLYLRLCEPCQKKLAEHKTQYQQT</sequence>